<organism evidence="1 2">
    <name type="scientific">Comamonas terrae</name>
    <dbReference type="NCBI Taxonomy" id="673548"/>
    <lineage>
        <taxon>Bacteria</taxon>
        <taxon>Pseudomonadati</taxon>
        <taxon>Pseudomonadota</taxon>
        <taxon>Betaproteobacteria</taxon>
        <taxon>Burkholderiales</taxon>
        <taxon>Comamonadaceae</taxon>
        <taxon>Comamonas</taxon>
    </lineage>
</organism>
<keyword evidence="2" id="KW-1185">Reference proteome</keyword>
<dbReference type="EMBL" id="JBHUMV010000005">
    <property type="protein sequence ID" value="MFD2754847.1"/>
    <property type="molecule type" value="Genomic_DNA"/>
</dbReference>
<sequence>MDLFTLLLIVTTALYLLKKQEQRKHTLLLAQHLGRFQIEKLMGSLMDGYMRVLGEPDAERRAQIWTVLENAESSLVAQFQRFAKEFAQVPAELARVTTLPLALPYADRVFPAATLDVRALMGLHAQAIAAVRVGEAGDDEERKRRAFTMTAELMLMQHSCHWFCKSRTIASMRLLARHKTAYEQVLQSVAPETQRGYQALTGIRIR</sequence>
<dbReference type="Proteomes" id="UP001597463">
    <property type="component" value="Unassembled WGS sequence"/>
</dbReference>
<comment type="caution">
    <text evidence="1">The sequence shown here is derived from an EMBL/GenBank/DDBJ whole genome shotgun (WGS) entry which is preliminary data.</text>
</comment>
<dbReference type="RefSeq" id="WP_066475790.1">
    <property type="nucleotide sequence ID" value="NZ_BCNT01000005.1"/>
</dbReference>
<proteinExistence type="predicted"/>
<accession>A0ABW5UMN3</accession>
<protein>
    <submittedName>
        <fullName evidence="1">Uncharacterized protein</fullName>
    </submittedName>
</protein>
<gene>
    <name evidence="1" type="ORF">ACFSW6_12175</name>
</gene>
<evidence type="ECO:0000313" key="1">
    <source>
        <dbReference type="EMBL" id="MFD2754847.1"/>
    </source>
</evidence>
<reference evidence="2" key="1">
    <citation type="journal article" date="2019" name="Int. J. Syst. Evol. Microbiol.">
        <title>The Global Catalogue of Microorganisms (GCM) 10K type strain sequencing project: providing services to taxonomists for standard genome sequencing and annotation.</title>
        <authorList>
            <consortium name="The Broad Institute Genomics Platform"/>
            <consortium name="The Broad Institute Genome Sequencing Center for Infectious Disease"/>
            <person name="Wu L."/>
            <person name="Ma J."/>
        </authorList>
    </citation>
    <scope>NUCLEOTIDE SEQUENCE [LARGE SCALE GENOMIC DNA]</scope>
    <source>
        <strain evidence="2">TISTR 1906</strain>
    </source>
</reference>
<evidence type="ECO:0000313" key="2">
    <source>
        <dbReference type="Proteomes" id="UP001597463"/>
    </source>
</evidence>
<name>A0ABW5UMN3_9BURK</name>